<dbReference type="Pfam" id="PF01343">
    <property type="entry name" value="Peptidase_S49"/>
    <property type="match status" value="1"/>
</dbReference>
<keyword evidence="2" id="KW-0645">Protease</keyword>
<dbReference type="InterPro" id="IPR002142">
    <property type="entry name" value="Peptidase_S49"/>
</dbReference>
<dbReference type="GO" id="GO:0008236">
    <property type="term" value="F:serine-type peptidase activity"/>
    <property type="evidence" value="ECO:0007669"/>
    <property type="project" value="UniProtKB-KW"/>
</dbReference>
<evidence type="ECO:0000256" key="5">
    <source>
        <dbReference type="SAM" id="Phobius"/>
    </source>
</evidence>
<dbReference type="OrthoDB" id="9764363at2"/>
<accession>A0A345Y961</accession>
<dbReference type="EMBL" id="CP031337">
    <property type="protein sequence ID" value="AXK40463.1"/>
    <property type="molecule type" value="Genomic_DNA"/>
</dbReference>
<evidence type="ECO:0000256" key="1">
    <source>
        <dbReference type="ARBA" id="ARBA00008683"/>
    </source>
</evidence>
<sequence length="312" mass="33660">MNQDPNWERQLVERLASAALVEQRRTRQWKIFFRLVWLALAALVVAAMWSSADGEKTGVGLGGAHTALVDLDGAIAGDNKTVDKLVEGMEAAYKSGNTRGIVIRANSPGGSPVLSGMAYDEIKRLKKQHPDIPVVVAIEEVCASGCYYIAAAADKIYADKASIVGSIGVLSSSFGFTGTLEKLGVERRLMTAGANKAMGDPFSPENPQHEAIRRELIDDIHKQFIAAVKLGRGSRLKSDPDLFSGRVWLGDKSLPLGLIDGIGSARSVARDVIKAENIVDYTPQDDLTSRFARRFGVSVSDGVRGLFASRLF</sequence>
<keyword evidence="5" id="KW-0472">Membrane</keyword>
<keyword evidence="5" id="KW-1133">Transmembrane helix</keyword>
<keyword evidence="5" id="KW-0812">Transmembrane</keyword>
<dbReference type="RefSeq" id="WP_115434390.1">
    <property type="nucleotide sequence ID" value="NZ_CP031337.1"/>
</dbReference>
<gene>
    <name evidence="7" type="ORF">DWG20_14055</name>
</gene>
<evidence type="ECO:0000259" key="6">
    <source>
        <dbReference type="Pfam" id="PF01343"/>
    </source>
</evidence>
<evidence type="ECO:0000256" key="3">
    <source>
        <dbReference type="ARBA" id="ARBA00022801"/>
    </source>
</evidence>
<evidence type="ECO:0000256" key="2">
    <source>
        <dbReference type="ARBA" id="ARBA00022670"/>
    </source>
</evidence>
<dbReference type="PANTHER" id="PTHR42987">
    <property type="entry name" value="PEPTIDASE S49"/>
    <property type="match status" value="1"/>
</dbReference>
<comment type="similarity">
    <text evidence="1">Belongs to the peptidase S49 family.</text>
</comment>
<dbReference type="Gene3D" id="6.20.330.10">
    <property type="match status" value="1"/>
</dbReference>
<evidence type="ECO:0000256" key="4">
    <source>
        <dbReference type="ARBA" id="ARBA00022825"/>
    </source>
</evidence>
<feature type="domain" description="Peptidase S49" evidence="6">
    <location>
        <begin position="130"/>
        <end position="272"/>
    </location>
</feature>
<name>A0A345Y961_9NEIS</name>
<dbReference type="PANTHER" id="PTHR42987:SF8">
    <property type="entry name" value="PROTEINASE"/>
    <property type="match status" value="1"/>
</dbReference>
<protein>
    <submittedName>
        <fullName evidence="7">S49 family peptidase</fullName>
    </submittedName>
</protein>
<keyword evidence="4" id="KW-0720">Serine protease</keyword>
<dbReference type="InterPro" id="IPR047272">
    <property type="entry name" value="S49_SppA_C"/>
</dbReference>
<reference evidence="7 8" key="1">
    <citation type="submission" date="2018-07" db="EMBL/GenBank/DDBJ databases">
        <title>Crenobacter cavernae sp. nov., isolated from a karst cave.</title>
        <authorList>
            <person name="Zhu H."/>
        </authorList>
    </citation>
    <scope>NUCLEOTIDE SEQUENCE [LARGE SCALE GENOMIC DNA]</scope>
    <source>
        <strain evidence="7 8">K1W11S-77</strain>
    </source>
</reference>
<dbReference type="GO" id="GO:0006508">
    <property type="term" value="P:proteolysis"/>
    <property type="evidence" value="ECO:0007669"/>
    <property type="project" value="UniProtKB-KW"/>
</dbReference>
<dbReference type="CDD" id="cd07023">
    <property type="entry name" value="S49_Sppa_N_C"/>
    <property type="match status" value="1"/>
</dbReference>
<proteinExistence type="inferred from homology"/>
<dbReference type="Gene3D" id="3.90.226.10">
    <property type="entry name" value="2-enoyl-CoA Hydratase, Chain A, domain 1"/>
    <property type="match status" value="1"/>
</dbReference>
<dbReference type="KEGG" id="ccah:DWG20_14055"/>
<dbReference type="AlphaFoldDB" id="A0A345Y961"/>
<feature type="transmembrane region" description="Helical" evidence="5">
    <location>
        <begin position="31"/>
        <end position="49"/>
    </location>
</feature>
<dbReference type="Proteomes" id="UP000254537">
    <property type="component" value="Chromosome"/>
</dbReference>
<keyword evidence="3" id="KW-0378">Hydrolase</keyword>
<dbReference type="SUPFAM" id="SSF52096">
    <property type="entry name" value="ClpP/crotonase"/>
    <property type="match status" value="1"/>
</dbReference>
<dbReference type="InterPro" id="IPR029045">
    <property type="entry name" value="ClpP/crotonase-like_dom_sf"/>
</dbReference>
<evidence type="ECO:0000313" key="7">
    <source>
        <dbReference type="EMBL" id="AXK40463.1"/>
    </source>
</evidence>
<organism evidence="7 8">
    <name type="scientific">Crenobacter cavernae</name>
    <dbReference type="NCBI Taxonomy" id="2290923"/>
    <lineage>
        <taxon>Bacteria</taxon>
        <taxon>Pseudomonadati</taxon>
        <taxon>Pseudomonadota</taxon>
        <taxon>Betaproteobacteria</taxon>
        <taxon>Neisseriales</taxon>
        <taxon>Neisseriaceae</taxon>
        <taxon>Crenobacter</taxon>
    </lineage>
</organism>
<evidence type="ECO:0000313" key="8">
    <source>
        <dbReference type="Proteomes" id="UP000254537"/>
    </source>
</evidence>